<reference evidence="2" key="1">
    <citation type="submission" date="2022-08" db="EMBL/GenBank/DDBJ databases">
        <title>Nisaea acidiphila sp. nov., isolated from a marine algal debris and emended description of the genus Nisaea Urios et al. 2008.</title>
        <authorList>
            <person name="Kwon K."/>
        </authorList>
    </citation>
    <scope>NUCLEOTIDE SEQUENCE</scope>
    <source>
        <strain evidence="2">MEBiC11861</strain>
    </source>
</reference>
<keyword evidence="3" id="KW-1185">Reference proteome</keyword>
<keyword evidence="1" id="KW-1133">Transmembrane helix</keyword>
<dbReference type="Proteomes" id="UP001060336">
    <property type="component" value="Chromosome"/>
</dbReference>
<organism evidence="2 3">
    <name type="scientific">Nisaea acidiphila</name>
    <dbReference type="NCBI Taxonomy" id="1862145"/>
    <lineage>
        <taxon>Bacteria</taxon>
        <taxon>Pseudomonadati</taxon>
        <taxon>Pseudomonadota</taxon>
        <taxon>Alphaproteobacteria</taxon>
        <taxon>Rhodospirillales</taxon>
        <taxon>Thalassobaculaceae</taxon>
        <taxon>Nisaea</taxon>
    </lineage>
</organism>
<dbReference type="AlphaFoldDB" id="A0A9J7AMY9"/>
<sequence length="97" mass="11007">MRISGILWALFGLLYAAGAGWLLYDFFDESAALLRGRWLKDLDVIQSLWPGIERVIPVSWLHDLRIVAIPAYVAAGLWLAEKLWAGLQRFERPKGTP</sequence>
<protein>
    <submittedName>
        <fullName evidence="2">Uncharacterized protein</fullName>
    </submittedName>
</protein>
<dbReference type="KEGG" id="naci:NUH88_14110"/>
<accession>A0A9J7AMY9</accession>
<dbReference type="RefSeq" id="WP_257767050.1">
    <property type="nucleotide sequence ID" value="NZ_CP102480.1"/>
</dbReference>
<keyword evidence="1" id="KW-0812">Transmembrane</keyword>
<gene>
    <name evidence="2" type="ORF">NUH88_14110</name>
</gene>
<proteinExistence type="predicted"/>
<keyword evidence="1" id="KW-0472">Membrane</keyword>
<name>A0A9J7AMY9_9PROT</name>
<feature type="transmembrane region" description="Helical" evidence="1">
    <location>
        <begin position="6"/>
        <end position="27"/>
    </location>
</feature>
<evidence type="ECO:0000313" key="3">
    <source>
        <dbReference type="Proteomes" id="UP001060336"/>
    </source>
</evidence>
<dbReference type="EMBL" id="CP102480">
    <property type="protein sequence ID" value="UUX48543.1"/>
    <property type="molecule type" value="Genomic_DNA"/>
</dbReference>
<evidence type="ECO:0000256" key="1">
    <source>
        <dbReference type="SAM" id="Phobius"/>
    </source>
</evidence>
<evidence type="ECO:0000313" key="2">
    <source>
        <dbReference type="EMBL" id="UUX48543.1"/>
    </source>
</evidence>